<feature type="chain" id="PRO_5035349419" description="Endolytic peptidoglycan transglycosylase RlpA" evidence="6">
    <location>
        <begin position="26"/>
        <end position="430"/>
    </location>
</feature>
<evidence type="ECO:0000256" key="2">
    <source>
        <dbReference type="ARBA" id="ARBA00023316"/>
    </source>
</evidence>
<dbReference type="PANTHER" id="PTHR34183:SF1">
    <property type="entry name" value="ENDOLYTIC PEPTIDOGLYCAN TRANSGLYCOSYLASE RLPA"/>
    <property type="match status" value="1"/>
</dbReference>
<dbReference type="PROSITE" id="PS51257">
    <property type="entry name" value="PROKAR_LIPOPROTEIN"/>
    <property type="match status" value="1"/>
</dbReference>
<keyword evidence="1 3" id="KW-0456">Lyase</keyword>
<dbReference type="InterPro" id="IPR009009">
    <property type="entry name" value="RlpA-like_DPBB"/>
</dbReference>
<dbReference type="GO" id="GO:0005886">
    <property type="term" value="C:plasma membrane"/>
    <property type="evidence" value="ECO:0007669"/>
    <property type="project" value="UniProtKB-SubCell"/>
</dbReference>
<keyword evidence="9" id="KW-1185">Reference proteome</keyword>
<organism evidence="8 9">
    <name type="scientific">Limoniibacter endophyticus</name>
    <dbReference type="NCBI Taxonomy" id="1565040"/>
    <lineage>
        <taxon>Bacteria</taxon>
        <taxon>Pseudomonadati</taxon>
        <taxon>Pseudomonadota</taxon>
        <taxon>Alphaproteobacteria</taxon>
        <taxon>Hyphomicrobiales</taxon>
        <taxon>Bartonellaceae</taxon>
        <taxon>Limoniibacter</taxon>
    </lineage>
</organism>
<dbReference type="EMBL" id="BMZO01000001">
    <property type="protein sequence ID" value="GHC61013.1"/>
    <property type="molecule type" value="Genomic_DNA"/>
</dbReference>
<keyword evidence="3" id="KW-0472">Membrane</keyword>
<dbReference type="AlphaFoldDB" id="A0A8J3GFX3"/>
<name>A0A8J3GFX3_9HYPH</name>
<reference evidence="8" key="2">
    <citation type="submission" date="2020-09" db="EMBL/GenBank/DDBJ databases">
        <authorList>
            <person name="Sun Q."/>
            <person name="Kim S."/>
        </authorList>
    </citation>
    <scope>NUCLEOTIDE SEQUENCE</scope>
    <source>
        <strain evidence="8">KCTC 42097</strain>
    </source>
</reference>
<feature type="region of interest" description="Disordered" evidence="5">
    <location>
        <begin position="32"/>
        <end position="72"/>
    </location>
</feature>
<evidence type="ECO:0000256" key="5">
    <source>
        <dbReference type="SAM" id="MobiDB-lite"/>
    </source>
</evidence>
<feature type="signal peptide" evidence="6">
    <location>
        <begin position="1"/>
        <end position="25"/>
    </location>
</feature>
<evidence type="ECO:0000256" key="3">
    <source>
        <dbReference type="HAMAP-Rule" id="MF_02071"/>
    </source>
</evidence>
<accession>A0A8J3GFX3</accession>
<dbReference type="GO" id="GO:0071555">
    <property type="term" value="P:cell wall organization"/>
    <property type="evidence" value="ECO:0007669"/>
    <property type="project" value="UniProtKB-KW"/>
</dbReference>
<evidence type="ECO:0000256" key="1">
    <source>
        <dbReference type="ARBA" id="ARBA00023239"/>
    </source>
</evidence>
<dbReference type="CDD" id="cd22268">
    <property type="entry name" value="DPBB_RlpA-like"/>
    <property type="match status" value="1"/>
</dbReference>
<dbReference type="GO" id="GO:0008932">
    <property type="term" value="F:lytic endotransglycosylase activity"/>
    <property type="evidence" value="ECO:0007669"/>
    <property type="project" value="UniProtKB-UniRule"/>
</dbReference>
<evidence type="ECO:0000313" key="8">
    <source>
        <dbReference type="EMBL" id="GHC61013.1"/>
    </source>
</evidence>
<proteinExistence type="inferred from homology"/>
<comment type="caution">
    <text evidence="8">The sequence shown here is derived from an EMBL/GenBank/DDBJ whole genome shotgun (WGS) entry which is preliminary data.</text>
</comment>
<protein>
    <recommendedName>
        <fullName evidence="3">Endolytic peptidoglycan transglycosylase RlpA</fullName>
        <ecNumber evidence="3">4.2.2.-</ecNumber>
    </recommendedName>
</protein>
<dbReference type="SUPFAM" id="SSF50685">
    <property type="entry name" value="Barwin-like endoglucanases"/>
    <property type="match status" value="1"/>
</dbReference>
<dbReference type="InterPro" id="IPR034718">
    <property type="entry name" value="RlpA"/>
</dbReference>
<evidence type="ECO:0000256" key="6">
    <source>
        <dbReference type="SAM" id="SignalP"/>
    </source>
</evidence>
<feature type="domain" description="RlpA-like protein double-psi beta-barrel" evidence="7">
    <location>
        <begin position="96"/>
        <end position="183"/>
    </location>
</feature>
<dbReference type="InterPro" id="IPR036908">
    <property type="entry name" value="RlpA-like_sf"/>
</dbReference>
<keyword evidence="3" id="KW-0564">Palmitate</keyword>
<keyword evidence="6" id="KW-0732">Signal</keyword>
<gene>
    <name evidence="3" type="primary">rlpA</name>
    <name evidence="8" type="ORF">GCM10010136_01360</name>
</gene>
<keyword evidence="3 8" id="KW-0449">Lipoprotein</keyword>
<reference evidence="8" key="1">
    <citation type="journal article" date="2014" name="Int. J. Syst. Evol. Microbiol.">
        <title>Complete genome sequence of Corynebacterium casei LMG S-19264T (=DSM 44701T), isolated from a smear-ripened cheese.</title>
        <authorList>
            <consortium name="US DOE Joint Genome Institute (JGI-PGF)"/>
            <person name="Walter F."/>
            <person name="Albersmeier A."/>
            <person name="Kalinowski J."/>
            <person name="Ruckert C."/>
        </authorList>
    </citation>
    <scope>NUCLEOTIDE SEQUENCE</scope>
    <source>
        <strain evidence="8">KCTC 42097</strain>
    </source>
</reference>
<dbReference type="NCBIfam" id="TIGR00413">
    <property type="entry name" value="rlpA"/>
    <property type="match status" value="1"/>
</dbReference>
<feature type="compositionally biased region" description="Basic residues" evidence="5">
    <location>
        <begin position="59"/>
        <end position="72"/>
    </location>
</feature>
<dbReference type="Gene3D" id="2.40.40.10">
    <property type="entry name" value="RlpA-like domain"/>
    <property type="match status" value="1"/>
</dbReference>
<dbReference type="Pfam" id="PF03330">
    <property type="entry name" value="DPBB_1"/>
    <property type="match status" value="1"/>
</dbReference>
<comment type="subcellular location">
    <subcellularLocation>
        <location evidence="3">Cell membrane</location>
        <topology evidence="3">Lipid-anchor</topology>
    </subcellularLocation>
</comment>
<dbReference type="GO" id="GO:0000270">
    <property type="term" value="P:peptidoglycan metabolic process"/>
    <property type="evidence" value="ECO:0007669"/>
    <property type="project" value="UniProtKB-UniRule"/>
</dbReference>
<feature type="compositionally biased region" description="Basic and acidic residues" evidence="5">
    <location>
        <begin position="41"/>
        <end position="51"/>
    </location>
</feature>
<dbReference type="InterPro" id="IPR012997">
    <property type="entry name" value="RplA"/>
</dbReference>
<dbReference type="RefSeq" id="WP_189486824.1">
    <property type="nucleotide sequence ID" value="NZ_BMZO01000001.1"/>
</dbReference>
<evidence type="ECO:0000256" key="4">
    <source>
        <dbReference type="RuleBase" id="RU003495"/>
    </source>
</evidence>
<comment type="similarity">
    <text evidence="3 4">Belongs to the RlpA family.</text>
</comment>
<dbReference type="PANTHER" id="PTHR34183">
    <property type="entry name" value="ENDOLYTIC PEPTIDOGLYCAN TRANSGLYCOSYLASE RLPA"/>
    <property type="match status" value="1"/>
</dbReference>
<dbReference type="EC" id="4.2.2.-" evidence="3"/>
<comment type="function">
    <text evidence="3">Lytic transglycosylase with a strong preference for naked glycan strands that lack stem peptides.</text>
</comment>
<sequence>MDSGRTALKRASTALVLLAASFALVGCGSALQRENTKPSNRSKEYFPESKYGKASPRVSNKKSGLKRGGGRYHVGKPYKVAGRWYKPKEDPGYKGSGKASWYGDAFHGRLTANGEIYDMTHLTGAHPTMPLPSYARVTNKKNGHSVIVRVNDRGPFHAGRVIDLSRRAAELLDYTETGTADVDVAYVGPAPLDGQDEQFLLASYRPNGAAPDPSDGMPTGVMVAMNGPTPSQSGSNRSLESFNVAQLQARTPVPAARPQAALVPQPVAAATTIPAERPEPAADAYAPTQPPVPANIPFQVIDGPYPIPESRAPEMSYADVRISGAIGHVPDAFKAFSRQSSEIRQAWKNNMQAHGGDYISAGSFGDKDAAQKLFRALSAFGAVEMETSHLSGHAIYSLSLRPNGTLGIDQLLQKSWTLGASDAFIVRQDS</sequence>
<dbReference type="Proteomes" id="UP000641137">
    <property type="component" value="Unassembled WGS sequence"/>
</dbReference>
<dbReference type="HAMAP" id="MF_02071">
    <property type="entry name" value="RlpA"/>
    <property type="match status" value="1"/>
</dbReference>
<evidence type="ECO:0000313" key="9">
    <source>
        <dbReference type="Proteomes" id="UP000641137"/>
    </source>
</evidence>
<keyword evidence="3" id="KW-1003">Cell membrane</keyword>
<evidence type="ECO:0000259" key="7">
    <source>
        <dbReference type="Pfam" id="PF03330"/>
    </source>
</evidence>
<keyword evidence="2 3" id="KW-0961">Cell wall biogenesis/degradation</keyword>
<dbReference type="GO" id="GO:0009279">
    <property type="term" value="C:cell outer membrane"/>
    <property type="evidence" value="ECO:0007669"/>
    <property type="project" value="TreeGrafter"/>
</dbReference>